<dbReference type="Pfam" id="PF14022">
    <property type="entry name" value="DUF4238"/>
    <property type="match status" value="1"/>
</dbReference>
<keyword evidence="1" id="KW-0175">Coiled coil</keyword>
<gene>
    <name evidence="3" type="ORF">H1R20_g5066</name>
</gene>
<keyword evidence="4" id="KW-1185">Reference proteome</keyword>
<dbReference type="AlphaFoldDB" id="A0A9W8MIL4"/>
<evidence type="ECO:0000256" key="1">
    <source>
        <dbReference type="SAM" id="Coils"/>
    </source>
</evidence>
<dbReference type="Proteomes" id="UP001140091">
    <property type="component" value="Unassembled WGS sequence"/>
</dbReference>
<feature type="region of interest" description="Disordered" evidence="2">
    <location>
        <begin position="22"/>
        <end position="51"/>
    </location>
</feature>
<evidence type="ECO:0000313" key="3">
    <source>
        <dbReference type="EMBL" id="KAJ2932031.1"/>
    </source>
</evidence>
<evidence type="ECO:0000313" key="4">
    <source>
        <dbReference type="Proteomes" id="UP001140091"/>
    </source>
</evidence>
<dbReference type="OrthoDB" id="5340163at2759"/>
<feature type="compositionally biased region" description="Basic residues" evidence="2">
    <location>
        <begin position="28"/>
        <end position="43"/>
    </location>
</feature>
<protein>
    <submittedName>
        <fullName evidence="3">Uncharacterized protein</fullName>
    </submittedName>
</protein>
<accession>A0A9W8MIL4</accession>
<sequence length="414" mass="48032">MPYYHYIPPFILRGFILERTTSPETSVRKTKKQRQREARKARKNGQPDPETVSAFSLRSRLIEFVPVPTTSGVMKFYQDASNQEHLEHLENKLSELEGEAARIIRELHIAARRQSSNQTFTLPRSDLQLFWKFILLLHYRNSPIEEMFQEDHPRNAPIRQWLRHLKIMKGYTTDKEFWLDGLHYYLSTKHSDILKHAKQCTIYGPSHLVGETNADIPSHRWQALAYESLINDHFLGIWRSHEASEFVLGDNSYRIWEGTLAGSPRLYEIYVISPKLSIVLKLNRSKTLPPESEKSTLSDHPLDVPQTVYNRGPGALGNRHASPKDQFDALERHLRSPSSNNDQFTFRINQLTVDQTYLVNQVVLENLATDELLVFASRDAMLSTAQRYDTPEGPFLKQNRQAIAELVRWFNGKP</sequence>
<feature type="non-terminal residue" evidence="3">
    <location>
        <position position="414"/>
    </location>
</feature>
<feature type="coiled-coil region" evidence="1">
    <location>
        <begin position="79"/>
        <end position="113"/>
    </location>
</feature>
<dbReference type="EMBL" id="JANBPK010000785">
    <property type="protein sequence ID" value="KAJ2932031.1"/>
    <property type="molecule type" value="Genomic_DNA"/>
</dbReference>
<comment type="caution">
    <text evidence="3">The sequence shown here is derived from an EMBL/GenBank/DDBJ whole genome shotgun (WGS) entry which is preliminary data.</text>
</comment>
<name>A0A9W8MIL4_9AGAR</name>
<proteinExistence type="predicted"/>
<evidence type="ECO:0000256" key="2">
    <source>
        <dbReference type="SAM" id="MobiDB-lite"/>
    </source>
</evidence>
<organism evidence="3 4">
    <name type="scientific">Candolleomyces eurysporus</name>
    <dbReference type="NCBI Taxonomy" id="2828524"/>
    <lineage>
        <taxon>Eukaryota</taxon>
        <taxon>Fungi</taxon>
        <taxon>Dikarya</taxon>
        <taxon>Basidiomycota</taxon>
        <taxon>Agaricomycotina</taxon>
        <taxon>Agaricomycetes</taxon>
        <taxon>Agaricomycetidae</taxon>
        <taxon>Agaricales</taxon>
        <taxon>Agaricineae</taxon>
        <taxon>Psathyrellaceae</taxon>
        <taxon>Candolleomyces</taxon>
    </lineage>
</organism>
<reference evidence="3" key="1">
    <citation type="submission" date="2022-06" db="EMBL/GenBank/DDBJ databases">
        <title>Genome Sequence of Candolleomyces eurysporus.</title>
        <authorList>
            <person name="Buettner E."/>
        </authorList>
    </citation>
    <scope>NUCLEOTIDE SEQUENCE</scope>
    <source>
        <strain evidence="3">VTCC 930004</strain>
    </source>
</reference>
<dbReference type="InterPro" id="IPR025332">
    <property type="entry name" value="DUF4238"/>
</dbReference>